<dbReference type="Pfam" id="PF08315">
    <property type="entry name" value="cwf18"/>
    <property type="match status" value="1"/>
</dbReference>
<gene>
    <name evidence="2" type="ORF">CTAYLR_003587</name>
</gene>
<name>A0AAD7UL71_9STRA</name>
<dbReference type="Proteomes" id="UP001230188">
    <property type="component" value="Unassembled WGS sequence"/>
</dbReference>
<feature type="region of interest" description="Disordered" evidence="1">
    <location>
        <begin position="94"/>
        <end position="113"/>
    </location>
</feature>
<dbReference type="GO" id="GO:0005684">
    <property type="term" value="C:U2-type spliceosomal complex"/>
    <property type="evidence" value="ECO:0007669"/>
    <property type="project" value="TreeGrafter"/>
</dbReference>
<dbReference type="PANTHER" id="PTHR31551:SF1">
    <property type="entry name" value="COILED-COIL DOMAIN-CONTAINING PROTEIN 12"/>
    <property type="match status" value="1"/>
</dbReference>
<evidence type="ECO:0000256" key="1">
    <source>
        <dbReference type="SAM" id="MobiDB-lite"/>
    </source>
</evidence>
<dbReference type="PANTHER" id="PTHR31551">
    <property type="entry name" value="PRE-MRNA-SPLICING FACTOR CWF18"/>
    <property type="match status" value="1"/>
</dbReference>
<keyword evidence="3" id="KW-1185">Reference proteome</keyword>
<comment type="caution">
    <text evidence="2">The sequence shown here is derived from an EMBL/GenBank/DDBJ whole genome shotgun (WGS) entry which is preliminary data.</text>
</comment>
<feature type="compositionally biased region" description="Low complexity" evidence="1">
    <location>
        <begin position="104"/>
        <end position="113"/>
    </location>
</feature>
<organism evidence="2 3">
    <name type="scientific">Chrysophaeum taylorii</name>
    <dbReference type="NCBI Taxonomy" id="2483200"/>
    <lineage>
        <taxon>Eukaryota</taxon>
        <taxon>Sar</taxon>
        <taxon>Stramenopiles</taxon>
        <taxon>Ochrophyta</taxon>
        <taxon>Pelagophyceae</taxon>
        <taxon>Pelagomonadales</taxon>
        <taxon>Pelagomonadaceae</taxon>
        <taxon>Chrysophaeum</taxon>
    </lineage>
</organism>
<feature type="compositionally biased region" description="Basic and acidic residues" evidence="1">
    <location>
        <begin position="94"/>
        <end position="103"/>
    </location>
</feature>
<dbReference type="EMBL" id="JAQMWT010000081">
    <property type="protein sequence ID" value="KAJ8611190.1"/>
    <property type="molecule type" value="Genomic_DNA"/>
</dbReference>
<protein>
    <submittedName>
        <fullName evidence="2">Uncharacterized protein</fullName>
    </submittedName>
</protein>
<proteinExistence type="predicted"/>
<sequence>MAAAKRPAFRNYLPDSEDLRANFRPDNPAASKVLQQDEKDAYALELERLASETPEDPVSIVPKDPTWDLKRDLEPKLAVLAKRTQRAIVDLIRERLASDDDNTKNNNNNNKGR</sequence>
<dbReference type="InterPro" id="IPR013169">
    <property type="entry name" value="mRNA_splic_Cwf18-like"/>
</dbReference>
<accession>A0AAD7UL71</accession>
<evidence type="ECO:0000313" key="2">
    <source>
        <dbReference type="EMBL" id="KAJ8611190.1"/>
    </source>
</evidence>
<dbReference type="AlphaFoldDB" id="A0AAD7UL71"/>
<evidence type="ECO:0000313" key="3">
    <source>
        <dbReference type="Proteomes" id="UP001230188"/>
    </source>
</evidence>
<dbReference type="GO" id="GO:0071014">
    <property type="term" value="C:post-mRNA release spliceosomal complex"/>
    <property type="evidence" value="ECO:0007669"/>
    <property type="project" value="TreeGrafter"/>
</dbReference>
<reference evidence="2" key="1">
    <citation type="submission" date="2023-01" db="EMBL/GenBank/DDBJ databases">
        <title>Metagenome sequencing of chrysophaentin producing Chrysophaeum taylorii.</title>
        <authorList>
            <person name="Davison J."/>
            <person name="Bewley C."/>
        </authorList>
    </citation>
    <scope>NUCLEOTIDE SEQUENCE</scope>
    <source>
        <strain evidence="2">NIES-1699</strain>
    </source>
</reference>
<feature type="region of interest" description="Disordered" evidence="1">
    <location>
        <begin position="1"/>
        <end position="35"/>
    </location>
</feature>